<evidence type="ECO:0000313" key="1">
    <source>
        <dbReference type="EMBL" id="EFH40111.1"/>
    </source>
</evidence>
<gene>
    <name evidence="1" type="ORF">ARALYDRAFT_684169</name>
</gene>
<organism evidence="2">
    <name type="scientific">Arabidopsis lyrata subsp. lyrata</name>
    <name type="common">Lyre-leaved rock-cress</name>
    <dbReference type="NCBI Taxonomy" id="81972"/>
    <lineage>
        <taxon>Eukaryota</taxon>
        <taxon>Viridiplantae</taxon>
        <taxon>Streptophyta</taxon>
        <taxon>Embryophyta</taxon>
        <taxon>Tracheophyta</taxon>
        <taxon>Spermatophyta</taxon>
        <taxon>Magnoliopsida</taxon>
        <taxon>eudicotyledons</taxon>
        <taxon>Gunneridae</taxon>
        <taxon>Pentapetalae</taxon>
        <taxon>rosids</taxon>
        <taxon>malvids</taxon>
        <taxon>Brassicales</taxon>
        <taxon>Brassicaceae</taxon>
        <taxon>Camelineae</taxon>
        <taxon>Arabidopsis</taxon>
    </lineage>
</organism>
<dbReference type="AlphaFoldDB" id="D7MKE2"/>
<accession>D7MKE2</accession>
<proteinExistence type="predicted"/>
<name>D7MKE2_ARALL</name>
<dbReference type="Gramene" id="Al_scaffold_0008_989">
    <property type="protein sequence ID" value="Al_scaffold_0008_989"/>
    <property type="gene ID" value="Al_scaffold_0008_989"/>
</dbReference>
<reference evidence="2" key="1">
    <citation type="journal article" date="2011" name="Nat. Genet.">
        <title>The Arabidopsis lyrata genome sequence and the basis of rapid genome size change.</title>
        <authorList>
            <person name="Hu T.T."/>
            <person name="Pattyn P."/>
            <person name="Bakker E.G."/>
            <person name="Cao J."/>
            <person name="Cheng J.-F."/>
            <person name="Clark R.M."/>
            <person name="Fahlgren N."/>
            <person name="Fawcett J.A."/>
            <person name="Grimwood J."/>
            <person name="Gundlach H."/>
            <person name="Haberer G."/>
            <person name="Hollister J.D."/>
            <person name="Ossowski S."/>
            <person name="Ottilar R.P."/>
            <person name="Salamov A.A."/>
            <person name="Schneeberger K."/>
            <person name="Spannagl M."/>
            <person name="Wang X."/>
            <person name="Yang L."/>
            <person name="Nasrallah M.E."/>
            <person name="Bergelson J."/>
            <person name="Carrington J.C."/>
            <person name="Gaut B.S."/>
            <person name="Schmutz J."/>
            <person name="Mayer K.F.X."/>
            <person name="Van de Peer Y."/>
            <person name="Grigoriev I.V."/>
            <person name="Nordborg M."/>
            <person name="Weigel D."/>
            <person name="Guo Y.-L."/>
        </authorList>
    </citation>
    <scope>NUCLEOTIDE SEQUENCE [LARGE SCALE GENOMIC DNA]</scope>
    <source>
        <strain evidence="2">cv. MN47</strain>
    </source>
</reference>
<protein>
    <submittedName>
        <fullName evidence="1">Predicted protein</fullName>
    </submittedName>
</protein>
<evidence type="ECO:0000313" key="2">
    <source>
        <dbReference type="Proteomes" id="UP000008694"/>
    </source>
</evidence>
<keyword evidence="2" id="KW-1185">Reference proteome</keyword>
<dbReference type="EMBL" id="GL348720">
    <property type="protein sequence ID" value="EFH40111.1"/>
    <property type="molecule type" value="Genomic_DNA"/>
</dbReference>
<sequence length="205" mass="23206">MYSLSMATAKIFTVANGIRAIEVSLCGESFTIDSNFGINLCSEEKDGGDEPARRLPKSHTFMGLDAVGKVRGLSWRRWGMAMSLSWQVDFGYLSMVYFFSPFIAHDLATSQSYWRLIDLGNYEFCGLSIRQWSVRIQEELVLLFTVKLKIKGMSSILLLRLRGPEAFNYYTKEFIFGWSIVPKTGDDLVEGGFLEIAQWGKDECG</sequence>
<dbReference type="Proteomes" id="UP000008694">
    <property type="component" value="Unassembled WGS sequence"/>
</dbReference>
<dbReference type="HOGENOM" id="CLU_1339192_0_0_1"/>